<dbReference type="GO" id="GO:0005840">
    <property type="term" value="C:ribosome"/>
    <property type="evidence" value="ECO:0007669"/>
    <property type="project" value="UniProtKB-KW"/>
</dbReference>
<dbReference type="FunFam" id="1.10.10.250:FF:000003">
    <property type="entry name" value="Mitochondrial ribosomal protein L11"/>
    <property type="match status" value="1"/>
</dbReference>
<dbReference type="Gene3D" id="3.30.1550.10">
    <property type="entry name" value="Ribosomal protein L11/L12, N-terminal domain"/>
    <property type="match status" value="1"/>
</dbReference>
<reference evidence="8" key="1">
    <citation type="journal article" date="2018" name="Nat. Genet.">
        <title>Extensive intraspecific gene order and gene structural variations between Mo17 and other maize genomes.</title>
        <authorList>
            <person name="Sun S."/>
            <person name="Zhou Y."/>
            <person name="Chen J."/>
            <person name="Shi J."/>
            <person name="Zhao H."/>
            <person name="Zhao H."/>
            <person name="Song W."/>
            <person name="Zhang M."/>
            <person name="Cui Y."/>
            <person name="Dong X."/>
            <person name="Liu H."/>
            <person name="Ma X."/>
            <person name="Jiao Y."/>
            <person name="Wang B."/>
            <person name="Wei X."/>
            <person name="Stein J.C."/>
            <person name="Glaubitz J.C."/>
            <person name="Lu F."/>
            <person name="Yu G."/>
            <person name="Liang C."/>
            <person name="Fengler K."/>
            <person name="Li B."/>
            <person name="Rafalski A."/>
            <person name="Schnable P.S."/>
            <person name="Ware D.H."/>
            <person name="Buckler E.S."/>
            <person name="Lai J."/>
        </authorList>
    </citation>
    <scope>NUCLEOTIDE SEQUENCE [LARGE SCALE GENOMIC DNA]</scope>
    <source>
        <tissue evidence="8">Seedling</tissue>
    </source>
</reference>
<dbReference type="PANTHER" id="PTHR11661:SF1">
    <property type="entry name" value="LARGE RIBOSOMAL SUBUNIT PROTEIN UL11M"/>
    <property type="match status" value="1"/>
</dbReference>
<evidence type="ECO:0000256" key="3">
    <source>
        <dbReference type="ARBA" id="ARBA00023274"/>
    </source>
</evidence>
<dbReference type="GO" id="GO:0006412">
    <property type="term" value="P:translation"/>
    <property type="evidence" value="ECO:0007669"/>
    <property type="project" value="InterPro"/>
</dbReference>
<protein>
    <recommendedName>
        <fullName evidence="4">Large ribosomal subunit protein uL11m</fullName>
    </recommendedName>
</protein>
<dbReference type="InterPro" id="IPR020783">
    <property type="entry name" value="Ribosomal_uL11_C"/>
</dbReference>
<dbReference type="InterPro" id="IPR020784">
    <property type="entry name" value="Ribosomal_uL11_N"/>
</dbReference>
<dbReference type="GO" id="GO:0003735">
    <property type="term" value="F:structural constituent of ribosome"/>
    <property type="evidence" value="ECO:0007669"/>
    <property type="project" value="InterPro"/>
</dbReference>
<evidence type="ECO:0000256" key="4">
    <source>
        <dbReference type="ARBA" id="ARBA00040104"/>
    </source>
</evidence>
<dbReference type="GO" id="GO:1990904">
    <property type="term" value="C:ribonucleoprotein complex"/>
    <property type="evidence" value="ECO:0007669"/>
    <property type="project" value="UniProtKB-KW"/>
</dbReference>
<dbReference type="EMBL" id="NCVQ01000006">
    <property type="protein sequence ID" value="PWZ24359.1"/>
    <property type="molecule type" value="Genomic_DNA"/>
</dbReference>
<dbReference type="Proteomes" id="UP000251960">
    <property type="component" value="Chromosome 5"/>
</dbReference>
<comment type="caution">
    <text evidence="8">The sequence shown here is derived from an EMBL/GenBank/DDBJ whole genome shotgun (WGS) entry which is preliminary data.</text>
</comment>
<dbReference type="PANTHER" id="PTHR11661">
    <property type="entry name" value="60S RIBOSOMAL PROTEIN L12"/>
    <property type="match status" value="1"/>
</dbReference>
<evidence type="ECO:0000256" key="1">
    <source>
        <dbReference type="ARBA" id="ARBA00010537"/>
    </source>
</evidence>
<evidence type="ECO:0000259" key="6">
    <source>
        <dbReference type="Pfam" id="PF00298"/>
    </source>
</evidence>
<feature type="domain" description="Large ribosomal subunit protein uL11 N-terminal" evidence="7">
    <location>
        <begin position="45"/>
        <end position="103"/>
    </location>
</feature>
<dbReference type="SUPFAM" id="SSF46906">
    <property type="entry name" value="Ribosomal protein L11, C-terminal domain"/>
    <property type="match status" value="1"/>
</dbReference>
<gene>
    <name evidence="8" type="primary">mrpl19</name>
    <name evidence="8" type="ORF">Zm00014a_004255</name>
</gene>
<accession>A0A3L6EUH4</accession>
<name>A0A3L6EUH4_MAIZE</name>
<dbReference type="CDD" id="cd00349">
    <property type="entry name" value="Ribosomal_L11"/>
    <property type="match status" value="1"/>
</dbReference>
<dbReference type="NCBIfam" id="TIGR01632">
    <property type="entry name" value="L11_bact"/>
    <property type="match status" value="1"/>
</dbReference>
<evidence type="ECO:0000259" key="7">
    <source>
        <dbReference type="Pfam" id="PF03946"/>
    </source>
</evidence>
<dbReference type="InterPro" id="IPR000911">
    <property type="entry name" value="Ribosomal_uL11"/>
</dbReference>
<dbReference type="ExpressionAtlas" id="A0A3L6EUH4">
    <property type="expression patterns" value="baseline and differential"/>
</dbReference>
<organism evidence="8">
    <name type="scientific">Zea mays</name>
    <name type="common">Maize</name>
    <dbReference type="NCBI Taxonomy" id="4577"/>
    <lineage>
        <taxon>Eukaryota</taxon>
        <taxon>Viridiplantae</taxon>
        <taxon>Streptophyta</taxon>
        <taxon>Embryophyta</taxon>
        <taxon>Tracheophyta</taxon>
        <taxon>Spermatophyta</taxon>
        <taxon>Magnoliopsida</taxon>
        <taxon>Liliopsida</taxon>
        <taxon>Poales</taxon>
        <taxon>Poaceae</taxon>
        <taxon>PACMAD clade</taxon>
        <taxon>Panicoideae</taxon>
        <taxon>Andropogonodae</taxon>
        <taxon>Andropogoneae</taxon>
        <taxon>Tripsacinae</taxon>
        <taxon>Zea</taxon>
    </lineage>
</organism>
<dbReference type="InterPro" id="IPR036796">
    <property type="entry name" value="Ribosomal_uL11_N_sf"/>
</dbReference>
<dbReference type="Pfam" id="PF00298">
    <property type="entry name" value="Ribosomal_L11"/>
    <property type="match status" value="1"/>
</dbReference>
<dbReference type="FunFam" id="3.30.1550.10:FF:000005">
    <property type="entry name" value="50S ribosomal protein L11"/>
    <property type="match status" value="1"/>
</dbReference>
<dbReference type="HAMAP" id="MF_00736">
    <property type="entry name" value="Ribosomal_uL11"/>
    <property type="match status" value="1"/>
</dbReference>
<dbReference type="AlphaFoldDB" id="A0A3L6EUH4"/>
<proteinExistence type="inferred from homology"/>
<feature type="domain" description="Large ribosomal subunit protein uL11 C-terminal" evidence="6">
    <location>
        <begin position="108"/>
        <end position="178"/>
    </location>
</feature>
<dbReference type="SMART" id="SM00649">
    <property type="entry name" value="RL11"/>
    <property type="match status" value="1"/>
</dbReference>
<comment type="similarity">
    <text evidence="1 5">Belongs to the universal ribosomal protein uL11 family.</text>
</comment>
<dbReference type="Gene3D" id="1.10.10.250">
    <property type="entry name" value="Ribosomal protein L11, C-terminal domain"/>
    <property type="match status" value="1"/>
</dbReference>
<dbReference type="SUPFAM" id="SSF54747">
    <property type="entry name" value="Ribosomal L11/L12e N-terminal domain"/>
    <property type="match status" value="1"/>
</dbReference>
<evidence type="ECO:0000313" key="8">
    <source>
        <dbReference type="EMBL" id="PWZ24359.1"/>
    </source>
</evidence>
<keyword evidence="2 5" id="KW-0689">Ribosomal protein</keyword>
<dbReference type="InterPro" id="IPR036769">
    <property type="entry name" value="Ribosomal_uL11_C_sf"/>
</dbReference>
<sequence>MSFSATALLASVARFDGRSCYNADIHRLMATLKDAAARKSILATIRLVVPAGAARPAPPVGPALGFYRLNLMAFCKDFNARTQKYKAETPMQVTLTAYKDSTFEFVVKSPSVSWFLKKAAGIETASTRPSHVNVSSLTLRHVYEIAKLKQADPFCKHISLEALCKSIIGTANSMGIAIVKDL</sequence>
<evidence type="ECO:0000256" key="2">
    <source>
        <dbReference type="ARBA" id="ARBA00022980"/>
    </source>
</evidence>
<keyword evidence="3 5" id="KW-0687">Ribonucleoprotein</keyword>
<dbReference type="InterPro" id="IPR006519">
    <property type="entry name" value="Ribosomal_uL11_bac-typ"/>
</dbReference>
<dbReference type="Pfam" id="PF03946">
    <property type="entry name" value="Ribosomal_L11_N"/>
    <property type="match status" value="1"/>
</dbReference>
<evidence type="ECO:0000256" key="5">
    <source>
        <dbReference type="RuleBase" id="RU003978"/>
    </source>
</evidence>